<feature type="transmembrane region" description="Helical" evidence="1">
    <location>
        <begin position="86"/>
        <end position="105"/>
    </location>
</feature>
<evidence type="ECO:0000313" key="2">
    <source>
        <dbReference type="EMBL" id="EHP45639.1"/>
    </source>
</evidence>
<dbReference type="EMBL" id="ADMC01000028">
    <property type="protein sequence ID" value="EHP45639.1"/>
    <property type="molecule type" value="Genomic_DNA"/>
</dbReference>
<comment type="caution">
    <text evidence="2">The sequence shown here is derived from an EMBL/GenBank/DDBJ whole genome shotgun (WGS) entry which is preliminary data.</text>
</comment>
<dbReference type="InterPro" id="IPR024294">
    <property type="entry name" value="DUF3810"/>
</dbReference>
<evidence type="ECO:0008006" key="4">
    <source>
        <dbReference type="Google" id="ProtNLM"/>
    </source>
</evidence>
<keyword evidence="1" id="KW-1133">Transmembrane helix</keyword>
<feature type="transmembrane region" description="Helical" evidence="1">
    <location>
        <begin position="53"/>
        <end position="74"/>
    </location>
</feature>
<sequence>MNKKQRKIIELTVLLLCILLIQFIRHFPAAGEFYAQHIYPLIASFLSAFSSLFPFSIGDCFLFIASAGILGYFIKTLWKKGKRKRRLGNIALFLGWIYVWFYFAWGLNYFRENYYARTTISPATYTAEDFKRFLADYITRLNAGYEPAQFLPPSVVSEEIRKGYTNWKDTFKLTTPPSVLKPKTMLFSSLFSKVGVSGYMGPFFTEFNLNRELRPEEYPSVFAHEAAHRLGVSSEAEANFYAWLICTQSEIPQIRHSGNFMVMGHILGNASRLLPPEEYRYFLSTIRPEILEQYKSRQEYWQQKYSPGIGKIQNYIYNLFLKSNRISSGLKNYSEVVGLLLSWQRYSSLNKPTISPKTAAKESISGNKISAPAS</sequence>
<keyword evidence="1" id="KW-0472">Membrane</keyword>
<accession>H1DK25</accession>
<keyword evidence="1" id="KW-0812">Transmembrane</keyword>
<gene>
    <name evidence="2" type="ORF">HMPREF9449_02611</name>
</gene>
<dbReference type="eggNOG" id="ENOG502Z7T3">
    <property type="taxonomic scope" value="Bacteria"/>
</dbReference>
<evidence type="ECO:0000256" key="1">
    <source>
        <dbReference type="SAM" id="Phobius"/>
    </source>
</evidence>
<dbReference type="Pfam" id="PF12725">
    <property type="entry name" value="DUF3810"/>
    <property type="match status" value="1"/>
</dbReference>
<organism evidence="2 3">
    <name type="scientific">Odoribacter laneus YIT 12061</name>
    <dbReference type="NCBI Taxonomy" id="742817"/>
    <lineage>
        <taxon>Bacteria</taxon>
        <taxon>Pseudomonadati</taxon>
        <taxon>Bacteroidota</taxon>
        <taxon>Bacteroidia</taxon>
        <taxon>Bacteroidales</taxon>
        <taxon>Odoribacteraceae</taxon>
        <taxon>Odoribacter</taxon>
    </lineage>
</organism>
<reference evidence="2 3" key="1">
    <citation type="submission" date="2012-01" db="EMBL/GenBank/DDBJ databases">
        <title>The Genome Sequence of Odoribacter laneus YIT 12061.</title>
        <authorList>
            <consortium name="The Broad Institute Genome Sequencing Platform"/>
            <person name="Earl A."/>
            <person name="Ward D."/>
            <person name="Feldgarden M."/>
            <person name="Gevers D."/>
            <person name="Morotomi M."/>
            <person name="Young S.K."/>
            <person name="Zeng Q."/>
            <person name="Gargeya S."/>
            <person name="Fitzgerald M."/>
            <person name="Haas B."/>
            <person name="Abouelleil A."/>
            <person name="Alvarado L."/>
            <person name="Arachchi H.M."/>
            <person name="Berlin A."/>
            <person name="Chapman S.B."/>
            <person name="Gearin G."/>
            <person name="Goldberg J."/>
            <person name="Griggs A."/>
            <person name="Gujja S."/>
            <person name="Hansen M."/>
            <person name="Heiman D."/>
            <person name="Howarth C."/>
            <person name="Larimer J."/>
            <person name="Lui A."/>
            <person name="MacDonald P.J.P."/>
            <person name="McCowen C."/>
            <person name="Montmayeur A."/>
            <person name="Murphy C."/>
            <person name="Neiman D."/>
            <person name="Pearson M."/>
            <person name="Priest M."/>
            <person name="Roberts A."/>
            <person name="Saif S."/>
            <person name="Shea T."/>
            <person name="Sisk P."/>
            <person name="Stolte C."/>
            <person name="Sykes S."/>
            <person name="Wortman J."/>
            <person name="Nusbaum C."/>
            <person name="Birren B."/>
        </authorList>
    </citation>
    <scope>NUCLEOTIDE SEQUENCE [LARGE SCALE GENOMIC DNA]</scope>
    <source>
        <strain evidence="2 3">YIT 12061</strain>
    </source>
</reference>
<proteinExistence type="predicted"/>
<evidence type="ECO:0000313" key="3">
    <source>
        <dbReference type="Proteomes" id="UP000004892"/>
    </source>
</evidence>
<dbReference type="AlphaFoldDB" id="H1DK25"/>
<dbReference type="Proteomes" id="UP000004892">
    <property type="component" value="Unassembled WGS sequence"/>
</dbReference>
<keyword evidence="3" id="KW-1185">Reference proteome</keyword>
<dbReference type="STRING" id="742817.HMPREF9449_02611"/>
<name>H1DK25_9BACT</name>
<dbReference type="HOGENOM" id="CLU_052630_0_0_10"/>
<protein>
    <recommendedName>
        <fullName evidence="4">DUF3810 domain-containing protein</fullName>
    </recommendedName>
</protein>